<gene>
    <name evidence="1" type="ORF">KEF85_02945</name>
</gene>
<evidence type="ECO:0000313" key="2">
    <source>
        <dbReference type="Proteomes" id="UP000676649"/>
    </source>
</evidence>
<dbReference type="AlphaFoldDB" id="A0A975MQ69"/>
<dbReference type="EMBL" id="CP073754">
    <property type="protein sequence ID" value="QWF71454.1"/>
    <property type="molecule type" value="Genomic_DNA"/>
</dbReference>
<protein>
    <submittedName>
        <fullName evidence="1">Uncharacterized protein</fullName>
    </submittedName>
</protein>
<evidence type="ECO:0000313" key="1">
    <source>
        <dbReference type="EMBL" id="QWF71454.1"/>
    </source>
</evidence>
<name>A0A975MQ69_9GAMM</name>
<organism evidence="1 2">
    <name type="scientific">Methylomonas paludis</name>
    <dbReference type="NCBI Taxonomy" id="1173101"/>
    <lineage>
        <taxon>Bacteria</taxon>
        <taxon>Pseudomonadati</taxon>
        <taxon>Pseudomonadota</taxon>
        <taxon>Gammaproteobacteria</taxon>
        <taxon>Methylococcales</taxon>
        <taxon>Methylococcaceae</taxon>
        <taxon>Methylomonas</taxon>
    </lineage>
</organism>
<reference evidence="1" key="1">
    <citation type="submission" date="2021-04" db="EMBL/GenBank/DDBJ databases">
        <title>Draft genome sequence data of methanotrophic Methylovulum sp. strain S1L and Methylomonas sp. strain S2AM isolated from boreal lake water columns.</title>
        <authorList>
            <person name="Rissanen A.J."/>
            <person name="Mangayil R."/>
            <person name="Svenning M.M."/>
            <person name="Khanongnuch R."/>
        </authorList>
    </citation>
    <scope>NUCLEOTIDE SEQUENCE</scope>
    <source>
        <strain evidence="1">S2AM</strain>
    </source>
</reference>
<keyword evidence="2" id="KW-1185">Reference proteome</keyword>
<proteinExistence type="predicted"/>
<dbReference type="KEGG" id="mpad:KEF85_02945"/>
<dbReference type="RefSeq" id="WP_215583239.1">
    <property type="nucleotide sequence ID" value="NZ_CP073754.1"/>
</dbReference>
<dbReference type="Proteomes" id="UP000676649">
    <property type="component" value="Chromosome"/>
</dbReference>
<sequence length="73" mass="8484">MPCKGAETIDDILDHKHRNLYVDLGWRVFAEESGDYLVERNFLISKSAELRYRWRVNSALEAVAVSERAQQLC</sequence>
<accession>A0A975MQ69</accession>